<dbReference type="GO" id="GO:0005886">
    <property type="term" value="C:plasma membrane"/>
    <property type="evidence" value="ECO:0007669"/>
    <property type="project" value="UniProtKB-SubCell"/>
</dbReference>
<dbReference type="Gene3D" id="1.10.3430.10">
    <property type="entry name" value="Ammonium transporter AmtB like domains"/>
    <property type="match status" value="1"/>
</dbReference>
<feature type="transmembrane region" description="Helical" evidence="8">
    <location>
        <begin position="294"/>
        <end position="313"/>
    </location>
</feature>
<dbReference type="GO" id="GO:0015204">
    <property type="term" value="F:urea transmembrane transporter activity"/>
    <property type="evidence" value="ECO:0007669"/>
    <property type="project" value="InterPro"/>
</dbReference>
<feature type="transmembrane region" description="Helical" evidence="8">
    <location>
        <begin position="271"/>
        <end position="288"/>
    </location>
</feature>
<evidence type="ECO:0008006" key="11">
    <source>
        <dbReference type="Google" id="ProtNLM"/>
    </source>
</evidence>
<dbReference type="Proteomes" id="UP000230202">
    <property type="component" value="Unassembled WGS sequence"/>
</dbReference>
<keyword evidence="6 8" id="KW-0472">Membrane</keyword>
<dbReference type="EMBL" id="MEIL01000023">
    <property type="protein sequence ID" value="PIT39947.1"/>
    <property type="molecule type" value="Genomic_DNA"/>
</dbReference>
<organism evidence="9 10">
    <name type="scientific">Snodgrassella alvi</name>
    <dbReference type="NCBI Taxonomy" id="1196083"/>
    <lineage>
        <taxon>Bacteria</taxon>
        <taxon>Pseudomonadati</taxon>
        <taxon>Pseudomonadota</taxon>
        <taxon>Betaproteobacteria</taxon>
        <taxon>Neisseriales</taxon>
        <taxon>Neisseriaceae</taxon>
        <taxon>Snodgrassella</taxon>
    </lineage>
</organism>
<evidence type="ECO:0000256" key="5">
    <source>
        <dbReference type="ARBA" id="ARBA00022989"/>
    </source>
</evidence>
<feature type="transmembrane region" description="Helical" evidence="8">
    <location>
        <begin position="61"/>
        <end position="79"/>
    </location>
</feature>
<keyword evidence="10" id="KW-1185">Reference proteome</keyword>
<comment type="caution">
    <text evidence="9">The sequence shown here is derived from an EMBL/GenBank/DDBJ whole genome shotgun (WGS) entry which is preliminary data.</text>
</comment>
<protein>
    <recommendedName>
        <fullName evidence="11">Urea transporter</fullName>
    </recommendedName>
</protein>
<evidence type="ECO:0000313" key="10">
    <source>
        <dbReference type="Proteomes" id="UP000230202"/>
    </source>
</evidence>
<evidence type="ECO:0000256" key="4">
    <source>
        <dbReference type="ARBA" id="ARBA00022692"/>
    </source>
</evidence>
<feature type="site" description="Important for channel permeability" evidence="7">
    <location>
        <position position="300"/>
    </location>
</feature>
<dbReference type="AlphaFoldDB" id="A0A2N9X7T8"/>
<evidence type="ECO:0000256" key="3">
    <source>
        <dbReference type="ARBA" id="ARBA00022475"/>
    </source>
</evidence>
<keyword evidence="4 8" id="KW-0812">Transmembrane</keyword>
<keyword evidence="5 8" id="KW-1133">Transmembrane helix</keyword>
<dbReference type="Pfam" id="PF03253">
    <property type="entry name" value="UT"/>
    <property type="match status" value="1"/>
</dbReference>
<evidence type="ECO:0000313" key="9">
    <source>
        <dbReference type="EMBL" id="PIT39947.1"/>
    </source>
</evidence>
<dbReference type="PANTHER" id="PTHR10464:SF4">
    <property type="entry name" value="UREA TRANSPORTER"/>
    <property type="match status" value="1"/>
</dbReference>
<comment type="similarity">
    <text evidence="2">Belongs to the urea transporter family.</text>
</comment>
<feature type="transmembrane region" description="Helical" evidence="8">
    <location>
        <begin position="241"/>
        <end position="259"/>
    </location>
</feature>
<dbReference type="InterPro" id="IPR004937">
    <property type="entry name" value="Urea_transporter"/>
</dbReference>
<name>A0A2N9X7T8_9NEIS</name>
<evidence type="ECO:0000256" key="2">
    <source>
        <dbReference type="ARBA" id="ARBA00005914"/>
    </source>
</evidence>
<evidence type="ECO:0000256" key="7">
    <source>
        <dbReference type="PIRSR" id="PIRSR016502-1"/>
    </source>
</evidence>
<feature type="transmembrane region" description="Helical" evidence="8">
    <location>
        <begin position="86"/>
        <end position="104"/>
    </location>
</feature>
<keyword evidence="3" id="KW-1003">Cell membrane</keyword>
<dbReference type="InterPro" id="IPR029020">
    <property type="entry name" value="Ammonium/urea_transptr"/>
</dbReference>
<feature type="transmembrane region" description="Helical" evidence="8">
    <location>
        <begin position="110"/>
        <end position="130"/>
    </location>
</feature>
<evidence type="ECO:0000256" key="6">
    <source>
        <dbReference type="ARBA" id="ARBA00023136"/>
    </source>
</evidence>
<comment type="subcellular location">
    <subcellularLocation>
        <location evidence="1">Cell membrane</location>
        <topology evidence="1">Multi-pass membrane protein</topology>
    </subcellularLocation>
</comment>
<feature type="transmembrane region" description="Helical" evidence="8">
    <location>
        <begin position="137"/>
        <end position="156"/>
    </location>
</feature>
<feature type="transmembrane region" description="Helical" evidence="8">
    <location>
        <begin position="38"/>
        <end position="55"/>
    </location>
</feature>
<reference evidence="9" key="1">
    <citation type="journal article" date="2017" name="MBio">
        <title>Type VI secretion-mediated competition in the bee gut microbiome.</title>
        <authorList>
            <person name="Steele M.I."/>
            <person name="Kwong W.K."/>
            <person name="Powell J.E."/>
            <person name="Whiteley M."/>
            <person name="Moran N.A."/>
        </authorList>
    </citation>
    <scope>NUCLEOTIDE SEQUENCE [LARGE SCALE GENOMIC DNA]</scope>
    <source>
        <strain evidence="9">WkB273</strain>
    </source>
</reference>
<feature type="transmembrane region" description="Helical" evidence="8">
    <location>
        <begin position="188"/>
        <end position="210"/>
    </location>
</feature>
<evidence type="ECO:0000256" key="8">
    <source>
        <dbReference type="SAM" id="Phobius"/>
    </source>
</evidence>
<sequence>MKIISVANQWHQICSHNPCARFTDVILRSYGQVMLQNNALSGLIFLLGVLMGGYLSDKPAIGAASLVAVISANIMAYVYQLNEKAWQQGIYGFNACLTGIALATFCENSPYLWCTIVLASILSVFITKALSTILQQWYLPCLTMPFILITWIYLLAIPSFSALSRVQADTATAHITSFTLLHLLPSSILGIAEVFLFNSTLVGITFLIALAVNSLRITLYAITGSILAIGIALMYGGQLELITLGLYSFNAVLTAITLITFSNSPDSKTNLYILLAIILTVFTQSALTTLLKPYALPVLTMPFVVVSWLWLLINQTLNQR</sequence>
<feature type="transmembrane region" description="Helical" evidence="8">
    <location>
        <begin position="217"/>
        <end position="235"/>
    </location>
</feature>
<evidence type="ECO:0000256" key="1">
    <source>
        <dbReference type="ARBA" id="ARBA00004651"/>
    </source>
</evidence>
<gene>
    <name evidence="9" type="ORF">BHC54_04095</name>
</gene>
<dbReference type="PANTHER" id="PTHR10464">
    <property type="entry name" value="UREA TRANSPORTER"/>
    <property type="match status" value="1"/>
</dbReference>
<dbReference type="PIRSF" id="PIRSF016502">
    <property type="entry name" value="Urea_transporter"/>
    <property type="match status" value="1"/>
</dbReference>
<dbReference type="RefSeq" id="WP_100151876.1">
    <property type="nucleotide sequence ID" value="NZ_MEIL01000023.1"/>
</dbReference>
<accession>A0A2N9X7T8</accession>
<proteinExistence type="inferred from homology"/>